<feature type="signal peptide" evidence="1">
    <location>
        <begin position="1"/>
        <end position="20"/>
    </location>
</feature>
<organism evidence="2 3">
    <name type="scientific">Lasiosphaeris hirsuta</name>
    <dbReference type="NCBI Taxonomy" id="260670"/>
    <lineage>
        <taxon>Eukaryota</taxon>
        <taxon>Fungi</taxon>
        <taxon>Dikarya</taxon>
        <taxon>Ascomycota</taxon>
        <taxon>Pezizomycotina</taxon>
        <taxon>Sordariomycetes</taxon>
        <taxon>Sordariomycetidae</taxon>
        <taxon>Sordariales</taxon>
        <taxon>Lasiosphaeriaceae</taxon>
        <taxon>Lasiosphaeris</taxon>
    </lineage>
</organism>
<keyword evidence="1" id="KW-0732">Signal</keyword>
<dbReference type="Proteomes" id="UP001172102">
    <property type="component" value="Unassembled WGS sequence"/>
</dbReference>
<proteinExistence type="predicted"/>
<gene>
    <name evidence="2" type="ORF">B0H67DRAFT_645258</name>
</gene>
<sequence>MHTKIPAVLAFLGLTSNVLAAPAAQAAPVDARAQPWRGFKREAVAAESPELAHTNARESEFITGSQDRGFLKAVWKLFA</sequence>
<comment type="caution">
    <text evidence="2">The sequence shown here is derived from an EMBL/GenBank/DDBJ whole genome shotgun (WGS) entry which is preliminary data.</text>
</comment>
<protein>
    <submittedName>
        <fullName evidence="2">Uncharacterized protein</fullName>
    </submittedName>
</protein>
<evidence type="ECO:0000313" key="2">
    <source>
        <dbReference type="EMBL" id="KAK0715519.1"/>
    </source>
</evidence>
<keyword evidence="3" id="KW-1185">Reference proteome</keyword>
<evidence type="ECO:0000256" key="1">
    <source>
        <dbReference type="SAM" id="SignalP"/>
    </source>
</evidence>
<dbReference type="EMBL" id="JAUKUA010000004">
    <property type="protein sequence ID" value="KAK0715519.1"/>
    <property type="molecule type" value="Genomic_DNA"/>
</dbReference>
<feature type="chain" id="PRO_5041466043" evidence="1">
    <location>
        <begin position="21"/>
        <end position="79"/>
    </location>
</feature>
<reference evidence="2" key="1">
    <citation type="submission" date="2023-06" db="EMBL/GenBank/DDBJ databases">
        <title>Genome-scale phylogeny and comparative genomics of the fungal order Sordariales.</title>
        <authorList>
            <consortium name="Lawrence Berkeley National Laboratory"/>
            <person name="Hensen N."/>
            <person name="Bonometti L."/>
            <person name="Westerberg I."/>
            <person name="Brannstrom I.O."/>
            <person name="Guillou S."/>
            <person name="Cros-Aarteil S."/>
            <person name="Calhoun S."/>
            <person name="Haridas S."/>
            <person name="Kuo A."/>
            <person name="Mondo S."/>
            <person name="Pangilinan J."/>
            <person name="Riley R."/>
            <person name="Labutti K."/>
            <person name="Andreopoulos B."/>
            <person name="Lipzen A."/>
            <person name="Chen C."/>
            <person name="Yanf M."/>
            <person name="Daum C."/>
            <person name="Ng V."/>
            <person name="Clum A."/>
            <person name="Steindorff A."/>
            <person name="Ohm R."/>
            <person name="Martin F."/>
            <person name="Silar P."/>
            <person name="Natvig D."/>
            <person name="Lalanne C."/>
            <person name="Gautier V."/>
            <person name="Ament-Velasquez S.L."/>
            <person name="Kruys A."/>
            <person name="Hutchinson M.I."/>
            <person name="Powell A.J."/>
            <person name="Barry K."/>
            <person name="Miller A.N."/>
            <person name="Grigoriev I.V."/>
            <person name="Debuchy R."/>
            <person name="Gladieux P."/>
            <person name="Thoren M.H."/>
            <person name="Johannesson H."/>
        </authorList>
    </citation>
    <scope>NUCLEOTIDE SEQUENCE</scope>
    <source>
        <strain evidence="2">SMH4607-1</strain>
    </source>
</reference>
<name>A0AA40DTE6_9PEZI</name>
<accession>A0AA40DTE6</accession>
<dbReference type="AlphaFoldDB" id="A0AA40DTE6"/>
<evidence type="ECO:0000313" key="3">
    <source>
        <dbReference type="Proteomes" id="UP001172102"/>
    </source>
</evidence>